<name>A0AA86PCC4_9EUKA</name>
<keyword evidence="3" id="KW-1185">Reference proteome</keyword>
<evidence type="ECO:0000313" key="2">
    <source>
        <dbReference type="EMBL" id="CAL6019775.1"/>
    </source>
</evidence>
<proteinExistence type="predicted"/>
<reference evidence="1" key="1">
    <citation type="submission" date="2023-06" db="EMBL/GenBank/DDBJ databases">
        <authorList>
            <person name="Kurt Z."/>
        </authorList>
    </citation>
    <scope>NUCLEOTIDE SEQUENCE</scope>
</reference>
<accession>A0AA86PCC4</accession>
<dbReference type="EMBL" id="CAXDID020000084">
    <property type="protein sequence ID" value="CAL6019775.1"/>
    <property type="molecule type" value="Genomic_DNA"/>
</dbReference>
<comment type="caution">
    <text evidence="1">The sequence shown here is derived from an EMBL/GenBank/DDBJ whole genome shotgun (WGS) entry which is preliminary data.</text>
</comment>
<dbReference type="AlphaFoldDB" id="A0AA86PCC4"/>
<evidence type="ECO:0000313" key="1">
    <source>
        <dbReference type="EMBL" id="CAI9934848.1"/>
    </source>
</evidence>
<sequence>MVNPYCAIENRQWMAIVHLLGYFSKGVKIMIKLKSEKKRVHVTAQNTVMSYDQTHDEAMKIRQYQAELKHPKQSLRCIGIKQAKKCREQSLKLKQHYLPP</sequence>
<dbReference type="Proteomes" id="UP001642409">
    <property type="component" value="Unassembled WGS sequence"/>
</dbReference>
<reference evidence="2 3" key="2">
    <citation type="submission" date="2024-07" db="EMBL/GenBank/DDBJ databases">
        <authorList>
            <person name="Akdeniz Z."/>
        </authorList>
    </citation>
    <scope>NUCLEOTIDE SEQUENCE [LARGE SCALE GENOMIC DNA]</scope>
</reference>
<organism evidence="1">
    <name type="scientific">Hexamita inflata</name>
    <dbReference type="NCBI Taxonomy" id="28002"/>
    <lineage>
        <taxon>Eukaryota</taxon>
        <taxon>Metamonada</taxon>
        <taxon>Diplomonadida</taxon>
        <taxon>Hexamitidae</taxon>
        <taxon>Hexamitinae</taxon>
        <taxon>Hexamita</taxon>
    </lineage>
</organism>
<evidence type="ECO:0000313" key="3">
    <source>
        <dbReference type="Proteomes" id="UP001642409"/>
    </source>
</evidence>
<dbReference type="EMBL" id="CATOUU010000590">
    <property type="protein sequence ID" value="CAI9934848.1"/>
    <property type="molecule type" value="Genomic_DNA"/>
</dbReference>
<gene>
    <name evidence="1" type="ORF">HINF_LOCUS22493</name>
    <name evidence="2" type="ORF">HINF_LOCUS27107</name>
</gene>
<protein>
    <submittedName>
        <fullName evidence="2">Hypothetical_protein</fullName>
    </submittedName>
</protein>